<dbReference type="EC" id="3.1.26.4" evidence="2"/>
<dbReference type="Pfam" id="PF00078">
    <property type="entry name" value="RVT_1"/>
    <property type="match status" value="1"/>
</dbReference>
<sequence length="101" mass="11751">MIDHIPFKERTRRVSPADFEDLKKHLLDLLASEIIEESNSPYASPVVLVRKKNGDLRMVVDYRKLNKLTKRDAYPLPRIEETFTLLSGSKWFSVLDLKSGY</sequence>
<dbReference type="PANTHER" id="PTHR24559:SF435">
    <property type="entry name" value="RIBONUCLEASE H"/>
    <property type="match status" value="1"/>
</dbReference>
<dbReference type="InterPro" id="IPR053134">
    <property type="entry name" value="RNA-dir_DNA_polymerase"/>
</dbReference>
<reference evidence="4 5" key="1">
    <citation type="submission" date="2023-09" db="EMBL/GenBank/DDBJ databases">
        <authorList>
            <person name="Wang M."/>
        </authorList>
    </citation>
    <scope>NUCLEOTIDE SEQUENCE [LARGE SCALE GENOMIC DNA]</scope>
    <source>
        <strain evidence="4">GT-2023</strain>
        <tissue evidence="4">Liver</tissue>
    </source>
</reference>
<organism evidence="4 5">
    <name type="scientific">Cirrhinus molitorella</name>
    <name type="common">mud carp</name>
    <dbReference type="NCBI Taxonomy" id="172907"/>
    <lineage>
        <taxon>Eukaryota</taxon>
        <taxon>Metazoa</taxon>
        <taxon>Chordata</taxon>
        <taxon>Craniata</taxon>
        <taxon>Vertebrata</taxon>
        <taxon>Euteleostomi</taxon>
        <taxon>Actinopterygii</taxon>
        <taxon>Neopterygii</taxon>
        <taxon>Teleostei</taxon>
        <taxon>Ostariophysi</taxon>
        <taxon>Cypriniformes</taxon>
        <taxon>Cyprinidae</taxon>
        <taxon>Labeoninae</taxon>
        <taxon>Labeonini</taxon>
        <taxon>Cirrhinus</taxon>
    </lineage>
</organism>
<dbReference type="EMBL" id="JAYMGO010000016">
    <property type="protein sequence ID" value="KAL1259015.1"/>
    <property type="molecule type" value="Genomic_DNA"/>
</dbReference>
<accession>A0ABR3M336</accession>
<dbReference type="InterPro" id="IPR043128">
    <property type="entry name" value="Rev_trsase/Diguanyl_cyclase"/>
</dbReference>
<evidence type="ECO:0000256" key="2">
    <source>
        <dbReference type="ARBA" id="ARBA00012180"/>
    </source>
</evidence>
<dbReference type="Gene3D" id="3.10.10.10">
    <property type="entry name" value="HIV Type 1 Reverse Transcriptase, subunit A, domain 1"/>
    <property type="match status" value="1"/>
</dbReference>
<evidence type="ECO:0000259" key="3">
    <source>
        <dbReference type="PROSITE" id="PS50878"/>
    </source>
</evidence>
<gene>
    <name evidence="4" type="ORF">QQF64_009592</name>
</gene>
<comment type="caution">
    <text evidence="4">The sequence shown here is derived from an EMBL/GenBank/DDBJ whole genome shotgun (WGS) entry which is preliminary data.</text>
</comment>
<comment type="similarity">
    <text evidence="1">Belongs to the beta type-B retroviral polymerase family. HERV class-II K(HML-2) pol subfamily.</text>
</comment>
<dbReference type="InterPro" id="IPR043502">
    <property type="entry name" value="DNA/RNA_pol_sf"/>
</dbReference>
<protein>
    <recommendedName>
        <fullName evidence="2">ribonuclease H</fullName>
        <ecNumber evidence="2">3.1.26.4</ecNumber>
    </recommendedName>
</protein>
<dbReference type="CDD" id="cd01647">
    <property type="entry name" value="RT_LTR"/>
    <property type="match status" value="1"/>
</dbReference>
<dbReference type="PANTHER" id="PTHR24559">
    <property type="entry name" value="TRANSPOSON TY3-I GAG-POL POLYPROTEIN"/>
    <property type="match status" value="1"/>
</dbReference>
<dbReference type="Proteomes" id="UP001558613">
    <property type="component" value="Unassembled WGS sequence"/>
</dbReference>
<keyword evidence="5" id="KW-1185">Reference proteome</keyword>
<evidence type="ECO:0000313" key="4">
    <source>
        <dbReference type="EMBL" id="KAL1259015.1"/>
    </source>
</evidence>
<evidence type="ECO:0000256" key="1">
    <source>
        <dbReference type="ARBA" id="ARBA00010879"/>
    </source>
</evidence>
<evidence type="ECO:0000313" key="5">
    <source>
        <dbReference type="Proteomes" id="UP001558613"/>
    </source>
</evidence>
<feature type="domain" description="Reverse transcriptase" evidence="3">
    <location>
        <begin position="30"/>
        <end position="101"/>
    </location>
</feature>
<dbReference type="Gene3D" id="3.30.70.270">
    <property type="match status" value="1"/>
</dbReference>
<dbReference type="InterPro" id="IPR000477">
    <property type="entry name" value="RT_dom"/>
</dbReference>
<dbReference type="PROSITE" id="PS50878">
    <property type="entry name" value="RT_POL"/>
    <property type="match status" value="1"/>
</dbReference>
<dbReference type="SUPFAM" id="SSF56672">
    <property type="entry name" value="DNA/RNA polymerases"/>
    <property type="match status" value="1"/>
</dbReference>
<proteinExistence type="inferred from homology"/>
<name>A0ABR3M336_9TELE</name>